<dbReference type="EMBL" id="BA000022">
    <property type="protein sequence ID" value="BAA17822.1"/>
    <property type="molecule type" value="Genomic_DNA"/>
</dbReference>
<sequence>MDFTKIKRIEENLNRLEDCSVDELKVLTDELLASICETLNISQSSNLISALFNERTSTNQKKLIAVSMLRALCRNQSVVWNHNSVTLRNKTFDLFDEILVDIYKQFQIDIKSDKEEKTSKLQEIEGNLNRKFFNLEQSICDLKDLDKFKSDFMQFLFADKVNSFIFRQFSDEDILSKPKIQSLFKILQDYQKSNSVESKINYYDNIKNSYQEFIDQCSKQSELVETCIGNFFKRLLNLVDEDYTKRDDIVPTIIRVELIKKKYPLHIKDQLLNIEIQVNNIGKGKAFDIEVTLDVDDSLLMLYDPKIYIGNLEPLESTHRIFEAKILVQKNKEKLEEIILGRVDWYNCDKTRCHEEFSGELLPQNTELNWEKLSKEKPYSLEAISKENDLIGRSEQIRQLENKIFSDELESSIIFGQKRVGKTSIAKIIENKLKKHSLYTAIYISVGSLDKSSPEKFLKSLGEYIYEEIIDDQPFNEYKLPGFEFEDSITPLDKLFRKIRKIEPNHKFVIILDEFDEIPSQLYKLTDIGDNFFHNIRSLSSNNNIGFILVGGENMTTINQSTDKLNKFESFPVDYFDKGRFWKDFQDLVCKPVEGIIEFTDNAILELYKMTEGNPFFTKLICGNIYNMACETRNAYVSYEEVTKAISKSLSSINSNNVNHFWKDGIKESDPVEVDKIETQRRKFLISYAREIRSGKNSFTKEVVLNNSILDKTVTTKVFESFVNRKILIEESENYRFKPLFFDKWLTNEGFNIITSEALDEQAIEELEKEEDRAYVEDTEIVDLCKSWGEIATYRAQQITPQHIRSWLDQFSNNIEKRLMFILLLNLKFYTQIEVREKLGIIHNEVKKGLVYKLPKNAKGETKTREVLLSAFGSPTKSGSTYLRLYATVNNFYRSSSHNVSLSKIKEAIIQDKEIQRIVFIEDIIGSGQSIIRGLDTLSNLCGSLIKEHKITVFVGAICGFESGIENIEIKGNELPFNVKVFVCDHLTEQDQCFSESSSMFNSSQERNKAKEIAYTYGSKLVKTMPLGYKDNQLLVSFFETCPNNSLPILWAEKSDWKAIFRRD</sequence>
<dbReference type="Pfam" id="PF24390">
    <property type="entry name" value="PRTase-CE"/>
    <property type="match status" value="1"/>
</dbReference>
<feature type="domain" description="PRTase-CE" evidence="2">
    <location>
        <begin position="804"/>
        <end position="1063"/>
    </location>
</feature>
<dbReference type="AlphaFoldDB" id="P73770"/>
<dbReference type="SUPFAM" id="SSF52540">
    <property type="entry name" value="P-loop containing nucleoside triphosphate hydrolases"/>
    <property type="match status" value="1"/>
</dbReference>
<dbReference type="PaxDb" id="1148-1652904"/>
<gene>
    <name evidence="3" type="ordered locus">slr1243</name>
</gene>
<dbReference type="Pfam" id="PF01637">
    <property type="entry name" value="ATPase_2"/>
    <property type="match status" value="1"/>
</dbReference>
<dbReference type="eggNOG" id="COG1672">
    <property type="taxonomic scope" value="Bacteria"/>
</dbReference>
<evidence type="ECO:0000259" key="2">
    <source>
        <dbReference type="Pfam" id="PF24390"/>
    </source>
</evidence>
<name>P73770_SYNY3</name>
<organism evidence="3 4">
    <name type="scientific">Synechocystis sp. (strain ATCC 27184 / PCC 6803 / Kazusa)</name>
    <dbReference type="NCBI Taxonomy" id="1111708"/>
    <lineage>
        <taxon>Bacteria</taxon>
        <taxon>Bacillati</taxon>
        <taxon>Cyanobacteriota</taxon>
        <taxon>Cyanophyceae</taxon>
        <taxon>Synechococcales</taxon>
        <taxon>Merismopediaceae</taxon>
        <taxon>Synechocystis</taxon>
    </lineage>
</organism>
<keyword evidence="4" id="KW-1185">Reference proteome</keyword>
<protein>
    <submittedName>
        <fullName evidence="3">Slr1243 protein</fullName>
    </submittedName>
</protein>
<evidence type="ECO:0000313" key="3">
    <source>
        <dbReference type="EMBL" id="BAA17822.1"/>
    </source>
</evidence>
<feature type="domain" description="ATPase" evidence="1">
    <location>
        <begin position="393"/>
        <end position="615"/>
    </location>
</feature>
<reference evidence="3 4" key="1">
    <citation type="journal article" date="1995" name="DNA Res.">
        <title>Sequence analysis of the genome of the unicellular cyanobacterium Synechocystis sp. strain PCC6803. I. Sequence features in the 1 Mb region from map positions 64% to 92% of the genome.</title>
        <authorList>
            <person name="Kaneko T."/>
            <person name="Tanaka A."/>
            <person name="Sato S."/>
            <person name="Kotani H."/>
            <person name="Sazuka T."/>
            <person name="Miyajima N."/>
            <person name="Sugiura M."/>
            <person name="Tabata S."/>
        </authorList>
    </citation>
    <scope>NUCLEOTIDE SEQUENCE [LARGE SCALE GENOMIC DNA]</scope>
    <source>
        <strain evidence="4">ATCC 27184 / PCC 6803 / Kazusa</strain>
    </source>
</reference>
<dbReference type="InParanoid" id="P73770"/>
<evidence type="ECO:0000259" key="1">
    <source>
        <dbReference type="Pfam" id="PF01637"/>
    </source>
</evidence>
<dbReference type="PIR" id="S74861">
    <property type="entry name" value="S74861"/>
</dbReference>
<dbReference type="InterPro" id="IPR056920">
    <property type="entry name" value="PRTase-CE"/>
</dbReference>
<dbReference type="EnsemblBacteria" id="BAA17822">
    <property type="protein sequence ID" value="BAA17822"/>
    <property type="gene ID" value="BAA17822"/>
</dbReference>
<dbReference type="InterPro" id="IPR027417">
    <property type="entry name" value="P-loop_NTPase"/>
</dbReference>
<dbReference type="GO" id="GO:0005524">
    <property type="term" value="F:ATP binding"/>
    <property type="evidence" value="ECO:0007669"/>
    <property type="project" value="InterPro"/>
</dbReference>
<proteinExistence type="predicted"/>
<dbReference type="IntAct" id="P73770">
    <property type="interactions" value="3"/>
</dbReference>
<accession>P73770</accession>
<reference evidence="3 4" key="2">
    <citation type="journal article" date="1996" name="DNA Res.">
        <title>Sequence analysis of the genome of the unicellular cyanobacterium Synechocystis sp. strain PCC6803. II. Sequence determination of the entire genome and assignment of potential protein-coding regions.</title>
        <authorList>
            <person name="Kaneko T."/>
            <person name="Sato S."/>
            <person name="Kotani H."/>
            <person name="Tanaka A."/>
            <person name="Asamizu E."/>
            <person name="Nakamura Y."/>
            <person name="Miyajima N."/>
            <person name="Hirosawa M."/>
            <person name="Sugiura M."/>
            <person name="Sasamoto S."/>
            <person name="Kimura T."/>
            <person name="Hosouchi T."/>
            <person name="Matsuno A."/>
            <person name="Muraki A."/>
            <person name="Nakazaki N."/>
            <person name="Naruo K."/>
            <person name="Okumura S."/>
            <person name="Shimpo S."/>
            <person name="Takeuchi C."/>
            <person name="Wada T."/>
            <person name="Watanabe A."/>
            <person name="Yamada M."/>
            <person name="Yasuda M."/>
            <person name="Tabata S."/>
        </authorList>
    </citation>
    <scope>NUCLEOTIDE SEQUENCE [LARGE SCALE GENOMIC DNA]</scope>
    <source>
        <strain evidence="4">ATCC 27184 / PCC 6803 / Kazusa</strain>
    </source>
</reference>
<evidence type="ECO:0000313" key="4">
    <source>
        <dbReference type="Proteomes" id="UP000001425"/>
    </source>
</evidence>
<dbReference type="Proteomes" id="UP000001425">
    <property type="component" value="Chromosome"/>
</dbReference>
<dbReference type="KEGG" id="syn:slr1243"/>
<dbReference type="InterPro" id="IPR011579">
    <property type="entry name" value="ATPase_dom"/>
</dbReference>
<dbReference type="Gene3D" id="3.40.50.300">
    <property type="entry name" value="P-loop containing nucleotide triphosphate hydrolases"/>
    <property type="match status" value="1"/>
</dbReference>